<dbReference type="STRING" id="3469.A0A4Y7LEZ8"/>
<reference evidence="8 9" key="1">
    <citation type="journal article" date="2018" name="Science">
        <title>The opium poppy genome and morphinan production.</title>
        <authorList>
            <person name="Guo L."/>
            <person name="Winzer T."/>
            <person name="Yang X."/>
            <person name="Li Y."/>
            <person name="Ning Z."/>
            <person name="He Z."/>
            <person name="Teodor R."/>
            <person name="Lu Y."/>
            <person name="Bowser T.A."/>
            <person name="Graham I.A."/>
            <person name="Ye K."/>
        </authorList>
    </citation>
    <scope>NUCLEOTIDE SEQUENCE [LARGE SCALE GENOMIC DNA]</scope>
    <source>
        <strain evidence="9">cv. HN1</strain>
        <tissue evidence="8">Leaves</tissue>
    </source>
</reference>
<dbReference type="AlphaFoldDB" id="A0A4Y7LEZ8"/>
<comment type="subcellular location">
    <subcellularLocation>
        <location evidence="1">Membrane</location>
        <topology evidence="1">Multi-pass membrane protein</topology>
    </subcellularLocation>
</comment>
<evidence type="ECO:0000256" key="6">
    <source>
        <dbReference type="SAM" id="Phobius"/>
    </source>
</evidence>
<feature type="domain" description="Cation efflux protein transmembrane" evidence="7">
    <location>
        <begin position="20"/>
        <end position="106"/>
    </location>
</feature>
<dbReference type="GO" id="GO:0006882">
    <property type="term" value="P:intracellular zinc ion homeostasis"/>
    <property type="evidence" value="ECO:0007669"/>
    <property type="project" value="InterPro"/>
</dbReference>
<feature type="transmembrane region" description="Helical" evidence="6">
    <location>
        <begin position="50"/>
        <end position="68"/>
    </location>
</feature>
<evidence type="ECO:0000256" key="1">
    <source>
        <dbReference type="ARBA" id="ARBA00004141"/>
    </source>
</evidence>
<gene>
    <name evidence="8" type="ORF">C5167_046061</name>
</gene>
<dbReference type="OMA" id="GNFVFAW"/>
<dbReference type="EMBL" id="CM010725">
    <property type="protein sequence ID" value="RZC83272.1"/>
    <property type="molecule type" value="Genomic_DNA"/>
</dbReference>
<keyword evidence="5 6" id="KW-0472">Membrane</keyword>
<evidence type="ECO:0000259" key="7">
    <source>
        <dbReference type="Pfam" id="PF01545"/>
    </source>
</evidence>
<evidence type="ECO:0000256" key="3">
    <source>
        <dbReference type="ARBA" id="ARBA00022692"/>
    </source>
</evidence>
<evidence type="ECO:0000313" key="9">
    <source>
        <dbReference type="Proteomes" id="UP000316621"/>
    </source>
</evidence>
<dbReference type="PANTHER" id="PTHR45755">
    <property type="match status" value="1"/>
</dbReference>
<sequence>MLLLSVFRIIRSGNRPMKRLFIMISLNIAYSSAELFVGVFTGRVGLVSDAFHLTFGSGLLTFSLFAMASSRQKPDGVYTYGYKRLEVLAAFTNAVSFFTPAAVFFMLLFNWLSC</sequence>
<evidence type="ECO:0000313" key="8">
    <source>
        <dbReference type="EMBL" id="RZC83272.1"/>
    </source>
</evidence>
<dbReference type="GO" id="GO:0016020">
    <property type="term" value="C:membrane"/>
    <property type="evidence" value="ECO:0007669"/>
    <property type="project" value="UniProtKB-SubCell"/>
</dbReference>
<keyword evidence="3 6" id="KW-0812">Transmembrane</keyword>
<evidence type="ECO:0000256" key="4">
    <source>
        <dbReference type="ARBA" id="ARBA00022989"/>
    </source>
</evidence>
<feature type="transmembrane region" description="Helical" evidence="6">
    <location>
        <begin position="88"/>
        <end position="112"/>
    </location>
</feature>
<feature type="transmembrane region" description="Helical" evidence="6">
    <location>
        <begin position="20"/>
        <end position="44"/>
    </location>
</feature>
<dbReference type="Gramene" id="RZC83272">
    <property type="protein sequence ID" value="RZC83272"/>
    <property type="gene ID" value="C5167_046061"/>
</dbReference>
<dbReference type="GO" id="GO:0005794">
    <property type="term" value="C:Golgi apparatus"/>
    <property type="evidence" value="ECO:0007669"/>
    <property type="project" value="TreeGrafter"/>
</dbReference>
<protein>
    <recommendedName>
        <fullName evidence="7">Cation efflux protein transmembrane domain-containing protein</fullName>
    </recommendedName>
</protein>
<accession>A0A4Y7LEZ8</accession>
<organism evidence="8 9">
    <name type="scientific">Papaver somniferum</name>
    <name type="common">Opium poppy</name>
    <dbReference type="NCBI Taxonomy" id="3469"/>
    <lineage>
        <taxon>Eukaryota</taxon>
        <taxon>Viridiplantae</taxon>
        <taxon>Streptophyta</taxon>
        <taxon>Embryophyta</taxon>
        <taxon>Tracheophyta</taxon>
        <taxon>Spermatophyta</taxon>
        <taxon>Magnoliopsida</taxon>
        <taxon>Ranunculales</taxon>
        <taxon>Papaveraceae</taxon>
        <taxon>Papaveroideae</taxon>
        <taxon>Papaver</taxon>
    </lineage>
</organism>
<keyword evidence="2" id="KW-0813">Transport</keyword>
<dbReference type="GO" id="GO:0005385">
    <property type="term" value="F:zinc ion transmembrane transporter activity"/>
    <property type="evidence" value="ECO:0007669"/>
    <property type="project" value="InterPro"/>
</dbReference>
<dbReference type="Gene3D" id="1.20.1510.10">
    <property type="entry name" value="Cation efflux protein transmembrane domain"/>
    <property type="match status" value="1"/>
</dbReference>
<dbReference type="InterPro" id="IPR045316">
    <property type="entry name" value="Msc2-like"/>
</dbReference>
<dbReference type="SUPFAM" id="SSF161111">
    <property type="entry name" value="Cation efflux protein transmembrane domain-like"/>
    <property type="match status" value="1"/>
</dbReference>
<dbReference type="InterPro" id="IPR058533">
    <property type="entry name" value="Cation_efflux_TM"/>
</dbReference>
<name>A0A4Y7LEZ8_PAPSO</name>
<dbReference type="Pfam" id="PF01545">
    <property type="entry name" value="Cation_efflux"/>
    <property type="match status" value="1"/>
</dbReference>
<keyword evidence="9" id="KW-1185">Reference proteome</keyword>
<proteinExistence type="predicted"/>
<dbReference type="InterPro" id="IPR027469">
    <property type="entry name" value="Cation_efflux_TMD_sf"/>
</dbReference>
<dbReference type="PANTHER" id="PTHR45755:SF3">
    <property type="entry name" value="METAL TOLERANCE PROTEIN C2"/>
    <property type="match status" value="1"/>
</dbReference>
<evidence type="ECO:0000256" key="5">
    <source>
        <dbReference type="ARBA" id="ARBA00023136"/>
    </source>
</evidence>
<keyword evidence="4 6" id="KW-1133">Transmembrane helix</keyword>
<dbReference type="Proteomes" id="UP000316621">
    <property type="component" value="Chromosome 11"/>
</dbReference>
<evidence type="ECO:0000256" key="2">
    <source>
        <dbReference type="ARBA" id="ARBA00022448"/>
    </source>
</evidence>